<dbReference type="InterPro" id="IPR003961">
    <property type="entry name" value="FN3_dom"/>
</dbReference>
<name>A0AAD4KDU4_9MUSC</name>
<dbReference type="InterPro" id="IPR013783">
    <property type="entry name" value="Ig-like_fold"/>
</dbReference>
<evidence type="ECO:0000256" key="7">
    <source>
        <dbReference type="ARBA" id="ARBA00023180"/>
    </source>
</evidence>
<dbReference type="InterPro" id="IPR000494">
    <property type="entry name" value="Rcpt_L-dom"/>
</dbReference>
<dbReference type="AlphaFoldDB" id="A0AAD4KDU4"/>
<evidence type="ECO:0000313" key="12">
    <source>
        <dbReference type="Proteomes" id="UP001200034"/>
    </source>
</evidence>
<sequence>MWRSLLALLLLSPLAIVGAEKICGSIELRQLSDFEQLRNCNVVVGHVRIANLQLPDNVNLAKLRTNVTEITDYLLIYHTTALLTAQYIFPQLRLIRGRQLLFDQYAFVVYENRNLRELGLQHLVRIQSGNIRIENNPMLCFVDTVDWIYLLANSTKQHFSIKGNRSPNHCPVCGGLSSDYSYRIKNAVNCWSLQAMQLKLQPPKLEGCPASCGRFGCDASGSCCDRNCLTGCASQNQNCTLCANYARSGRCVDQCIASYELHKRQCIDVKECRQRKLIPLTRGCRCVDHCPDNHKPTVDANGARHCQLECKGVYHVKRAADLEQLQDCVTINGSLIIELVDVKEKIVAELEQACGNIKEITGYLKVIHSTPLMSLTFLRSLDTIRGDELIEKKYALFVVNNAHLEHIWPTNRQVAIQRGTIFFHLNPRLCYDKIESLLPVLRGTSNELSIADVSPNSNGERNICGDAVTTLDAQIVDINSTAVTIVLDFMKYENMSTLLGYTYHYMEAPRRNVTKYDGRHGCGHDNWLMDVSNGKNRRHMIVNLKPYMQYAYFVKTLTRLDYHLHLDAYSPIQYFRTLPSKPSPVRRLYGVSDYSTQIMVHWWPPQRPNGNITHYILNFELHNLTKSENSTKNYASDRPFNTNDAADCECNDLEPYYSGPQPDDDKFYNRAQTTYEESLPDLIYVSRRRPPPKKEKFDKVVDFADLISGRSRQVAESQANTTTNATANATANATTNCTIIVATNATTNAGTNATTIATTNCTVIATTNCTTTAASNLNSTMICGNATTNGTKVIDDSEEQYNLFRKYVEEKSRLIQDTDQEKFIVQHDQPKCLEGHASVANSIEQKCVMEEELTGIKLPGSQQYYNMTKLLPNQYYRVTVRACVEGVVNGCSSPAILLVKTISVEVEQFLKGGH</sequence>
<keyword evidence="6" id="KW-0418">Kinase</keyword>
<accession>A0AAD4KDU4</accession>
<evidence type="ECO:0000256" key="4">
    <source>
        <dbReference type="ARBA" id="ARBA00022525"/>
    </source>
</evidence>
<dbReference type="PANTHER" id="PTHR31018">
    <property type="entry name" value="SPORULATION-SPECIFIC PROTEIN-RELATED"/>
    <property type="match status" value="1"/>
</dbReference>
<comment type="subcellular location">
    <subcellularLocation>
        <location evidence="2">Membrane</location>
        <topology evidence="2">Single-pass type I membrane protein</topology>
    </subcellularLocation>
    <subcellularLocation>
        <location evidence="1">Secreted</location>
        <location evidence="1">Cell wall</location>
    </subcellularLocation>
</comment>
<reference evidence="11" key="1">
    <citation type="journal article" date="2021" name="Mol. Ecol. Resour.">
        <title>Phylogenomic analyses of the genus Drosophila reveals genomic signals of climate adaptation.</title>
        <authorList>
            <person name="Li F."/>
            <person name="Rane R.V."/>
            <person name="Luria V."/>
            <person name="Xiong Z."/>
            <person name="Chen J."/>
            <person name="Li Z."/>
            <person name="Catullo R.A."/>
            <person name="Griffin P.C."/>
            <person name="Schiffer M."/>
            <person name="Pearce S."/>
            <person name="Lee S.F."/>
            <person name="McElroy K."/>
            <person name="Stocker A."/>
            <person name="Shirriffs J."/>
            <person name="Cockerell F."/>
            <person name="Coppin C."/>
            <person name="Sgro C.M."/>
            <person name="Karger A."/>
            <person name="Cain J.W."/>
            <person name="Weber J.A."/>
            <person name="Santpere G."/>
            <person name="Kirschner M.W."/>
            <person name="Hoffmann A.A."/>
            <person name="Oakeshott J.G."/>
            <person name="Zhang G."/>
        </authorList>
    </citation>
    <scope>NUCLEOTIDE SEQUENCE</scope>
    <source>
        <strain evidence="11">BGI-SZ-2011g</strain>
    </source>
</reference>
<dbReference type="InterPro" id="IPR036116">
    <property type="entry name" value="FN3_sf"/>
</dbReference>
<keyword evidence="12" id="KW-1185">Reference proteome</keyword>
<evidence type="ECO:0000256" key="6">
    <source>
        <dbReference type="ARBA" id="ARBA00023137"/>
    </source>
</evidence>
<dbReference type="Pfam" id="PF01030">
    <property type="entry name" value="Recep_L_domain"/>
    <property type="match status" value="2"/>
</dbReference>
<feature type="chain" id="PRO_5042185648" description="Receptor protein-tyrosine kinase" evidence="8">
    <location>
        <begin position="20"/>
        <end position="914"/>
    </location>
</feature>
<keyword evidence="3" id="KW-0134">Cell wall</keyword>
<evidence type="ECO:0000256" key="3">
    <source>
        <dbReference type="ARBA" id="ARBA00022512"/>
    </source>
</evidence>
<feature type="domain" description="Receptor L-domain" evidence="10">
    <location>
        <begin position="39"/>
        <end position="148"/>
    </location>
</feature>
<dbReference type="Pfam" id="PF00757">
    <property type="entry name" value="Furin-like"/>
    <property type="match status" value="1"/>
</dbReference>
<evidence type="ECO:0000313" key="11">
    <source>
        <dbReference type="EMBL" id="KAH8388337.1"/>
    </source>
</evidence>
<dbReference type="SUPFAM" id="SSF49265">
    <property type="entry name" value="Fibronectin type III"/>
    <property type="match status" value="1"/>
</dbReference>
<evidence type="ECO:0000259" key="9">
    <source>
        <dbReference type="Pfam" id="PF00757"/>
    </source>
</evidence>
<keyword evidence="5 8" id="KW-0732">Signal</keyword>
<evidence type="ECO:0000256" key="2">
    <source>
        <dbReference type="ARBA" id="ARBA00004479"/>
    </source>
</evidence>
<dbReference type="InterPro" id="IPR051648">
    <property type="entry name" value="CWI-Assembly_Regulator"/>
</dbReference>
<evidence type="ECO:0000256" key="1">
    <source>
        <dbReference type="ARBA" id="ARBA00004191"/>
    </source>
</evidence>
<dbReference type="GO" id="GO:0004713">
    <property type="term" value="F:protein tyrosine kinase activity"/>
    <property type="evidence" value="ECO:0007669"/>
    <property type="project" value="UniProtKB-KW"/>
</dbReference>
<evidence type="ECO:0008006" key="13">
    <source>
        <dbReference type="Google" id="ProtNLM"/>
    </source>
</evidence>
<keyword evidence="4" id="KW-0964">Secreted</keyword>
<dbReference type="Proteomes" id="UP001200034">
    <property type="component" value="Unassembled WGS sequence"/>
</dbReference>
<dbReference type="EMBL" id="JAJJHW010000014">
    <property type="protein sequence ID" value="KAH8388337.1"/>
    <property type="molecule type" value="Genomic_DNA"/>
</dbReference>
<evidence type="ECO:0000256" key="8">
    <source>
        <dbReference type="SAM" id="SignalP"/>
    </source>
</evidence>
<feature type="signal peptide" evidence="8">
    <location>
        <begin position="1"/>
        <end position="19"/>
    </location>
</feature>
<gene>
    <name evidence="11" type="ORF">KR093_004502</name>
</gene>
<evidence type="ECO:0000256" key="5">
    <source>
        <dbReference type="ARBA" id="ARBA00022729"/>
    </source>
</evidence>
<dbReference type="InterPro" id="IPR036941">
    <property type="entry name" value="Rcpt_L-dom_sf"/>
</dbReference>
<dbReference type="Gene3D" id="3.80.20.20">
    <property type="entry name" value="Receptor L-domain"/>
    <property type="match status" value="2"/>
</dbReference>
<comment type="caution">
    <text evidence="11">The sequence shown here is derived from an EMBL/GenBank/DDBJ whole genome shotgun (WGS) entry which is preliminary data.</text>
</comment>
<protein>
    <recommendedName>
        <fullName evidence="13">Receptor protein-tyrosine kinase</fullName>
    </recommendedName>
</protein>
<feature type="domain" description="Receptor L-domain" evidence="10">
    <location>
        <begin position="327"/>
        <end position="436"/>
    </location>
</feature>
<dbReference type="InterPro" id="IPR006211">
    <property type="entry name" value="Furin-like_Cys-rich_dom"/>
</dbReference>
<dbReference type="Gene3D" id="2.60.40.10">
    <property type="entry name" value="Immunoglobulins"/>
    <property type="match status" value="2"/>
</dbReference>
<keyword evidence="6" id="KW-0808">Transferase</keyword>
<organism evidence="11 12">
    <name type="scientific">Drosophila rubida</name>
    <dbReference type="NCBI Taxonomy" id="30044"/>
    <lineage>
        <taxon>Eukaryota</taxon>
        <taxon>Metazoa</taxon>
        <taxon>Ecdysozoa</taxon>
        <taxon>Arthropoda</taxon>
        <taxon>Hexapoda</taxon>
        <taxon>Insecta</taxon>
        <taxon>Pterygota</taxon>
        <taxon>Neoptera</taxon>
        <taxon>Endopterygota</taxon>
        <taxon>Diptera</taxon>
        <taxon>Brachycera</taxon>
        <taxon>Muscomorpha</taxon>
        <taxon>Ephydroidea</taxon>
        <taxon>Drosophilidae</taxon>
        <taxon>Drosophila</taxon>
    </lineage>
</organism>
<keyword evidence="7" id="KW-0325">Glycoprotein</keyword>
<keyword evidence="6" id="KW-0829">Tyrosine-protein kinase</keyword>
<evidence type="ECO:0000259" key="10">
    <source>
        <dbReference type="Pfam" id="PF01030"/>
    </source>
</evidence>
<proteinExistence type="predicted"/>
<dbReference type="PANTHER" id="PTHR31018:SF3">
    <property type="entry name" value="RECEPTOR PROTEIN-TYROSINE KINASE"/>
    <property type="match status" value="1"/>
</dbReference>
<dbReference type="SUPFAM" id="SSF52058">
    <property type="entry name" value="L domain-like"/>
    <property type="match status" value="2"/>
</dbReference>
<feature type="domain" description="Furin-like cysteine-rich" evidence="9">
    <location>
        <begin position="183"/>
        <end position="311"/>
    </location>
</feature>
<dbReference type="GO" id="GO:0016020">
    <property type="term" value="C:membrane"/>
    <property type="evidence" value="ECO:0007669"/>
    <property type="project" value="UniProtKB-SubCell"/>
</dbReference>
<dbReference type="CDD" id="cd00063">
    <property type="entry name" value="FN3"/>
    <property type="match status" value="1"/>
</dbReference>